<accession>A0A401H221</accession>
<keyword evidence="2" id="KW-1185">Reference proteome</keyword>
<dbReference type="Proteomes" id="UP000287166">
    <property type="component" value="Unassembled WGS sequence"/>
</dbReference>
<protein>
    <submittedName>
        <fullName evidence="1">Uncharacterized protein</fullName>
    </submittedName>
</protein>
<dbReference type="InParanoid" id="A0A401H221"/>
<dbReference type="EMBL" id="BFAD01000013">
    <property type="protein sequence ID" value="GBE88496.1"/>
    <property type="molecule type" value="Genomic_DNA"/>
</dbReference>
<proteinExistence type="predicted"/>
<reference evidence="1 2" key="1">
    <citation type="journal article" date="2018" name="Sci. Rep.">
        <title>Genome sequence of the cauliflower mushroom Sparassis crispa (Hanabiratake) and its association with beneficial usage.</title>
        <authorList>
            <person name="Kiyama R."/>
            <person name="Furutani Y."/>
            <person name="Kawaguchi K."/>
            <person name="Nakanishi T."/>
        </authorList>
    </citation>
    <scope>NUCLEOTIDE SEQUENCE [LARGE SCALE GENOMIC DNA]</scope>
</reference>
<evidence type="ECO:0000313" key="2">
    <source>
        <dbReference type="Proteomes" id="UP000287166"/>
    </source>
</evidence>
<dbReference type="RefSeq" id="XP_027619409.1">
    <property type="nucleotide sequence ID" value="XM_027763608.1"/>
</dbReference>
<organism evidence="1 2">
    <name type="scientific">Sparassis crispa</name>
    <dbReference type="NCBI Taxonomy" id="139825"/>
    <lineage>
        <taxon>Eukaryota</taxon>
        <taxon>Fungi</taxon>
        <taxon>Dikarya</taxon>
        <taxon>Basidiomycota</taxon>
        <taxon>Agaricomycotina</taxon>
        <taxon>Agaricomycetes</taxon>
        <taxon>Polyporales</taxon>
        <taxon>Sparassidaceae</taxon>
        <taxon>Sparassis</taxon>
    </lineage>
</organism>
<name>A0A401H221_9APHY</name>
<comment type="caution">
    <text evidence="1">The sequence shown here is derived from an EMBL/GenBank/DDBJ whole genome shotgun (WGS) entry which is preliminary data.</text>
</comment>
<sequence>MITDEEIVKVRNLRPSPILQNIDSGETFGLVCAEYVTTYHNITGTIKDELKDKLLDLSLHSEADADRILREVNIDPILHSQSPKIDSLNSAAIQPSIDPSLLETPQASALSNVAQPSIASTSALLSPVRQTFRPPTALDLDKDGMG</sequence>
<dbReference type="GeneID" id="38785413"/>
<evidence type="ECO:0000313" key="1">
    <source>
        <dbReference type="EMBL" id="GBE88496.1"/>
    </source>
</evidence>
<gene>
    <name evidence="1" type="ORF">SCP_1303120</name>
</gene>
<dbReference type="AlphaFoldDB" id="A0A401H221"/>